<reference evidence="2" key="1">
    <citation type="journal article" date="2019" name="Sci. Rep.">
        <title>Draft genome of Tanacetum cinerariifolium, the natural source of mosquito coil.</title>
        <authorList>
            <person name="Yamashiro T."/>
            <person name="Shiraishi A."/>
            <person name="Satake H."/>
            <person name="Nakayama K."/>
        </authorList>
    </citation>
    <scope>NUCLEOTIDE SEQUENCE</scope>
</reference>
<evidence type="ECO:0000313" key="2">
    <source>
        <dbReference type="EMBL" id="GFB00014.1"/>
    </source>
</evidence>
<gene>
    <name evidence="2" type="ORF">Tci_671985</name>
</gene>
<feature type="non-terminal residue" evidence="2">
    <location>
        <position position="307"/>
    </location>
</feature>
<evidence type="ECO:0008006" key="3">
    <source>
        <dbReference type="Google" id="ProtNLM"/>
    </source>
</evidence>
<protein>
    <recommendedName>
        <fullName evidence="3">Integrase, catalytic region, zinc finger, CCHC-type, peptidase aspartic, catalytic</fullName>
    </recommendedName>
</protein>
<feature type="coiled-coil region" evidence="1">
    <location>
        <begin position="172"/>
        <end position="223"/>
    </location>
</feature>
<proteinExistence type="predicted"/>
<sequence>MKNMLSAHKDTISILSKQKEAQIKLYKTHEDKKLEKVIELEHKVKVLDNIIYKTGQTVQTMNMLNNKCRTSFAKPKFLKKAKRANPRLYDIGCYNDNLAVMLAPESDEVIHLEKEIRSKLNDLIKPFDYTKLNNLYDLFVPQREKSSEQQREYYYADHMNAILSVYTELDEVTNLQCNYMELLQKCECLETELSKSKMMSKSFESVQKHAINLELELQQCKEKIQNDMCADNRPPMLEKDMYDSWKSRMELYMLNRPHGRMILESVEQGPLIWPSVEVEEVTRLKKYSELSAAEAIQADCDVKATNI</sequence>
<organism evidence="2">
    <name type="scientific">Tanacetum cinerariifolium</name>
    <name type="common">Dalmatian daisy</name>
    <name type="synonym">Chrysanthemum cinerariifolium</name>
    <dbReference type="NCBI Taxonomy" id="118510"/>
    <lineage>
        <taxon>Eukaryota</taxon>
        <taxon>Viridiplantae</taxon>
        <taxon>Streptophyta</taxon>
        <taxon>Embryophyta</taxon>
        <taxon>Tracheophyta</taxon>
        <taxon>Spermatophyta</taxon>
        <taxon>Magnoliopsida</taxon>
        <taxon>eudicotyledons</taxon>
        <taxon>Gunneridae</taxon>
        <taxon>Pentapetalae</taxon>
        <taxon>asterids</taxon>
        <taxon>campanulids</taxon>
        <taxon>Asterales</taxon>
        <taxon>Asteraceae</taxon>
        <taxon>Asteroideae</taxon>
        <taxon>Anthemideae</taxon>
        <taxon>Anthemidinae</taxon>
        <taxon>Tanacetum</taxon>
    </lineage>
</organism>
<keyword evidence="1" id="KW-0175">Coiled coil</keyword>
<evidence type="ECO:0000256" key="1">
    <source>
        <dbReference type="SAM" id="Coils"/>
    </source>
</evidence>
<name>A0A699KKX7_TANCI</name>
<dbReference type="AlphaFoldDB" id="A0A699KKX7"/>
<comment type="caution">
    <text evidence="2">The sequence shown here is derived from an EMBL/GenBank/DDBJ whole genome shotgun (WGS) entry which is preliminary data.</text>
</comment>
<dbReference type="EMBL" id="BKCJ010530757">
    <property type="protein sequence ID" value="GFB00014.1"/>
    <property type="molecule type" value="Genomic_DNA"/>
</dbReference>
<accession>A0A699KKX7</accession>